<evidence type="ECO:0000313" key="1">
    <source>
        <dbReference type="EMBL" id="GBL92536.1"/>
    </source>
</evidence>
<gene>
    <name evidence="1" type="ORF">AVEN_132799_1</name>
</gene>
<name>A0A4Y2BMR3_ARAVE</name>
<accession>A0A4Y2BMR3</accession>
<dbReference type="Proteomes" id="UP000499080">
    <property type="component" value="Unassembled WGS sequence"/>
</dbReference>
<evidence type="ECO:0000313" key="2">
    <source>
        <dbReference type="Proteomes" id="UP000499080"/>
    </source>
</evidence>
<dbReference type="EMBL" id="BGPR01160064">
    <property type="protein sequence ID" value="GBL92536.1"/>
    <property type="molecule type" value="Genomic_DNA"/>
</dbReference>
<comment type="caution">
    <text evidence="1">The sequence shown here is derived from an EMBL/GenBank/DDBJ whole genome shotgun (WGS) entry which is preliminary data.</text>
</comment>
<organism evidence="1 2">
    <name type="scientific">Araneus ventricosus</name>
    <name type="common">Orbweaver spider</name>
    <name type="synonym">Epeira ventricosa</name>
    <dbReference type="NCBI Taxonomy" id="182803"/>
    <lineage>
        <taxon>Eukaryota</taxon>
        <taxon>Metazoa</taxon>
        <taxon>Ecdysozoa</taxon>
        <taxon>Arthropoda</taxon>
        <taxon>Chelicerata</taxon>
        <taxon>Arachnida</taxon>
        <taxon>Araneae</taxon>
        <taxon>Araneomorphae</taxon>
        <taxon>Entelegynae</taxon>
        <taxon>Araneoidea</taxon>
        <taxon>Araneidae</taxon>
        <taxon>Araneus</taxon>
    </lineage>
</organism>
<reference evidence="1 2" key="1">
    <citation type="journal article" date="2019" name="Sci. Rep.">
        <title>Orb-weaving spider Araneus ventricosus genome elucidates the spidroin gene catalogue.</title>
        <authorList>
            <person name="Kono N."/>
            <person name="Nakamura H."/>
            <person name="Ohtoshi R."/>
            <person name="Moran D.A.P."/>
            <person name="Shinohara A."/>
            <person name="Yoshida Y."/>
            <person name="Fujiwara M."/>
            <person name="Mori M."/>
            <person name="Tomita M."/>
            <person name="Arakawa K."/>
        </authorList>
    </citation>
    <scope>NUCLEOTIDE SEQUENCE [LARGE SCALE GENOMIC DNA]</scope>
</reference>
<proteinExistence type="predicted"/>
<keyword evidence="2" id="KW-1185">Reference proteome</keyword>
<dbReference type="AlphaFoldDB" id="A0A4Y2BMR3"/>
<protein>
    <submittedName>
        <fullName evidence="1">Uncharacterized protein</fullName>
    </submittedName>
</protein>
<sequence length="73" mass="7670">MGELAASTHFAQHYPCHLAASSLSASFESLAASSLLLLRVSQPASSLLLLRVSCCFKSLAASSLSALVQHEDH</sequence>